<dbReference type="RefSeq" id="WP_000371002.1">
    <property type="nucleotide sequence ID" value="NZ_ARXZ02000004.1"/>
</dbReference>
<sequence length="50" mass="5929">MDNWKWKYYSTTQGSWHSTFTAFYKVKVDKVTGKEIGEPVSISYEEYLAK</sequence>
<dbReference type="AlphaFoldDB" id="A0AAN4HKD1"/>
<dbReference type="Proteomes" id="UP000013487">
    <property type="component" value="Unassembled WGS sequence"/>
</dbReference>
<proteinExistence type="predicted"/>
<evidence type="ECO:0000313" key="2">
    <source>
        <dbReference type="Proteomes" id="UP000013487"/>
    </source>
</evidence>
<organism evidence="1 2">
    <name type="scientific">Bacillus thuringiensis T01-328</name>
    <dbReference type="NCBI Taxonomy" id="1324966"/>
    <lineage>
        <taxon>Bacteria</taxon>
        <taxon>Bacillati</taxon>
        <taxon>Bacillota</taxon>
        <taxon>Bacilli</taxon>
        <taxon>Bacillales</taxon>
        <taxon>Bacillaceae</taxon>
        <taxon>Bacillus</taxon>
        <taxon>Bacillus cereus group</taxon>
    </lineage>
</organism>
<evidence type="ECO:0000313" key="1">
    <source>
        <dbReference type="EMBL" id="ERI01259.1"/>
    </source>
</evidence>
<protein>
    <submittedName>
        <fullName evidence="1">Uncharacterized protein</fullName>
    </submittedName>
</protein>
<comment type="caution">
    <text evidence="1">The sequence shown here is derived from an EMBL/GenBank/DDBJ whole genome shotgun (WGS) entry which is preliminary data.</text>
</comment>
<dbReference type="EMBL" id="ARXZ02000004">
    <property type="protein sequence ID" value="ERI01259.1"/>
    <property type="molecule type" value="Genomic_DNA"/>
</dbReference>
<reference evidence="1 2" key="1">
    <citation type="journal article" date="2013" name="Genome Announc.">
        <title>Draft Genome Sequence of Bacillus thuringiensis var. thuringiensis Strain T01-328, a Brazilian Isolate That Produces a Soluble Pesticide Protein, Cry1Ia.</title>
        <authorList>
            <person name="Varani A.M."/>
            <person name="Lemos M.V."/>
            <person name="Fernandes C.C."/>
            <person name="Lemos E.G."/>
            <person name="Alves E.C."/>
            <person name="Desiderio J.A."/>
        </authorList>
    </citation>
    <scope>NUCLEOTIDE SEQUENCE [LARGE SCALE GENOMIC DNA]</scope>
    <source>
        <strain evidence="1 2">T01-328</strain>
    </source>
</reference>
<gene>
    <name evidence="1" type="ORF">BTCBT_002814</name>
</gene>
<name>A0AAN4HKD1_BACTU</name>
<accession>A0AAN4HKD1</accession>